<keyword evidence="5" id="KW-1185">Reference proteome</keyword>
<dbReference type="InterPro" id="IPR001091">
    <property type="entry name" value="RM_Methyltransferase"/>
</dbReference>
<gene>
    <name evidence="4" type="ORF">QYS49_39790</name>
</gene>
<dbReference type="AlphaFoldDB" id="A0AA51NB26"/>
<evidence type="ECO:0000256" key="2">
    <source>
        <dbReference type="ARBA" id="ARBA00022679"/>
    </source>
</evidence>
<proteinExistence type="predicted"/>
<evidence type="ECO:0000259" key="3">
    <source>
        <dbReference type="Pfam" id="PF01555"/>
    </source>
</evidence>
<dbReference type="PRINTS" id="PR00508">
    <property type="entry name" value="S21N4MTFRASE"/>
</dbReference>
<reference evidence="4 5" key="1">
    <citation type="submission" date="2023-08" db="EMBL/GenBank/DDBJ databases">
        <title>Comparative genomics and taxonomic characterization of three novel marine species of genus Marivirga.</title>
        <authorList>
            <person name="Muhammad N."/>
            <person name="Kim S.-G."/>
        </authorList>
    </citation>
    <scope>NUCLEOTIDE SEQUENCE [LARGE SCALE GENOMIC DNA]</scope>
    <source>
        <strain evidence="4 5">BDSF4-3</strain>
    </source>
</reference>
<feature type="domain" description="DNA methylase N-4/N-6" evidence="3">
    <location>
        <begin position="27"/>
        <end position="130"/>
    </location>
</feature>
<name>A0AA51NB26_9BACT</name>
<evidence type="ECO:0000256" key="1">
    <source>
        <dbReference type="ARBA" id="ARBA00022603"/>
    </source>
</evidence>
<sequence>MFTKCVPKTIHLIKDRKNKKSRNGDNGTIRLVNGTFIKMEKGIFGEYGRRTIVWEYSVGKGHNSKNPEAFELPAIFPEDLAKDHILSWSNPNDIGYDCFMGSGTTAKIALLTNRKYIESKIAPFYCDLADKRLLNTYIK</sequence>
<evidence type="ECO:0000313" key="4">
    <source>
        <dbReference type="EMBL" id="WMN11858.1"/>
    </source>
</evidence>
<dbReference type="EC" id="2.1.1.-" evidence="4"/>
<dbReference type="Pfam" id="PF01555">
    <property type="entry name" value="N6_N4_Mtase"/>
    <property type="match status" value="1"/>
</dbReference>
<keyword evidence="2 4" id="KW-0808">Transferase</keyword>
<accession>A0AA51NB26</accession>
<evidence type="ECO:0000313" key="5">
    <source>
        <dbReference type="Proteomes" id="UP001230496"/>
    </source>
</evidence>
<dbReference type="InterPro" id="IPR002941">
    <property type="entry name" value="DNA_methylase_N4/N6"/>
</dbReference>
<protein>
    <submittedName>
        <fullName evidence="4">Site-specific DNA-methyltransferase</fullName>
        <ecNumber evidence="4">2.1.1.-</ecNumber>
    </submittedName>
</protein>
<dbReference type="Proteomes" id="UP001230496">
    <property type="component" value="Chromosome"/>
</dbReference>
<dbReference type="Gene3D" id="3.40.50.150">
    <property type="entry name" value="Vaccinia Virus protein VP39"/>
    <property type="match status" value="1"/>
</dbReference>
<dbReference type="RefSeq" id="WP_308349573.1">
    <property type="nucleotide sequence ID" value="NZ_CP129971.1"/>
</dbReference>
<dbReference type="InterPro" id="IPR029063">
    <property type="entry name" value="SAM-dependent_MTases_sf"/>
</dbReference>
<dbReference type="KEGG" id="msaa:QYS49_39790"/>
<dbReference type="GO" id="GO:0032259">
    <property type="term" value="P:methylation"/>
    <property type="evidence" value="ECO:0007669"/>
    <property type="project" value="UniProtKB-KW"/>
</dbReference>
<organism evidence="4 5">
    <name type="scientific">Marivirga salinarum</name>
    <dbReference type="NCBI Taxonomy" id="3059078"/>
    <lineage>
        <taxon>Bacteria</taxon>
        <taxon>Pseudomonadati</taxon>
        <taxon>Bacteroidota</taxon>
        <taxon>Cytophagia</taxon>
        <taxon>Cytophagales</taxon>
        <taxon>Marivirgaceae</taxon>
        <taxon>Marivirga</taxon>
    </lineage>
</organism>
<dbReference type="SUPFAM" id="SSF53335">
    <property type="entry name" value="S-adenosyl-L-methionine-dependent methyltransferases"/>
    <property type="match status" value="1"/>
</dbReference>
<keyword evidence="1 4" id="KW-0489">Methyltransferase</keyword>
<dbReference type="GO" id="GO:0008170">
    <property type="term" value="F:N-methyltransferase activity"/>
    <property type="evidence" value="ECO:0007669"/>
    <property type="project" value="InterPro"/>
</dbReference>
<dbReference type="GO" id="GO:0003677">
    <property type="term" value="F:DNA binding"/>
    <property type="evidence" value="ECO:0007669"/>
    <property type="project" value="InterPro"/>
</dbReference>
<dbReference type="EMBL" id="CP129971">
    <property type="protein sequence ID" value="WMN11858.1"/>
    <property type="molecule type" value="Genomic_DNA"/>
</dbReference>